<gene>
    <name evidence="1" type="ORF">M091_3146</name>
</gene>
<dbReference type="EMBL" id="JNHK01000099">
    <property type="protein sequence ID" value="KDS34390.1"/>
    <property type="molecule type" value="Genomic_DNA"/>
</dbReference>
<comment type="caution">
    <text evidence="1">The sequence shown here is derived from an EMBL/GenBank/DDBJ whole genome shotgun (WGS) entry which is preliminary data.</text>
</comment>
<accession>A0AB34L2B4</accession>
<organism evidence="1 2">
    <name type="scientific">Parabacteroides distasonis str. 3776 D15 i</name>
    <dbReference type="NCBI Taxonomy" id="1339342"/>
    <lineage>
        <taxon>Bacteria</taxon>
        <taxon>Pseudomonadati</taxon>
        <taxon>Bacteroidota</taxon>
        <taxon>Bacteroidia</taxon>
        <taxon>Bacteroidales</taxon>
        <taxon>Tannerellaceae</taxon>
        <taxon>Parabacteroides</taxon>
    </lineage>
</organism>
<reference evidence="1 2" key="1">
    <citation type="submission" date="2014-04" db="EMBL/GenBank/DDBJ databases">
        <authorList>
            <person name="Sears C."/>
            <person name="Carroll K."/>
            <person name="Sack B.R."/>
            <person name="Qadri F."/>
            <person name="Myers L.L."/>
            <person name="Chung G.-T."/>
            <person name="Escheverria P."/>
            <person name="Fraser C.M."/>
            <person name="Sadzewicz L."/>
            <person name="Shefchek K.A."/>
            <person name="Tallon L."/>
            <person name="Das S.P."/>
            <person name="Daugherty S."/>
            <person name="Mongodin E.F."/>
        </authorList>
    </citation>
    <scope>NUCLEOTIDE SEQUENCE [LARGE SCALE GENOMIC DNA]</scope>
    <source>
        <strain evidence="1 2">3776 D15 i</strain>
    </source>
</reference>
<evidence type="ECO:0000313" key="2">
    <source>
        <dbReference type="Proteomes" id="UP000027850"/>
    </source>
</evidence>
<proteinExistence type="predicted"/>
<dbReference type="Proteomes" id="UP000027850">
    <property type="component" value="Unassembled WGS sequence"/>
</dbReference>
<dbReference type="AlphaFoldDB" id="A0AB34L2B4"/>
<protein>
    <submittedName>
        <fullName evidence="1">Uncharacterized protein</fullName>
    </submittedName>
</protein>
<name>A0AB34L2B4_PARDI</name>
<evidence type="ECO:0000313" key="1">
    <source>
        <dbReference type="EMBL" id="KDS34390.1"/>
    </source>
</evidence>
<sequence>MLAGAKEREKDKNILSDVSICNNLLGLFFLFERYLVCGFTK</sequence>